<proteinExistence type="predicted"/>
<reference evidence="2" key="1">
    <citation type="journal article" date="2005" name="Environ. Microbiol.">
        <title>Genetic and functional properties of uncultivated thermophilic crenarchaeotes from a subsurface gold mine as revealed by analysis of genome fragments.</title>
        <authorList>
            <person name="Nunoura T."/>
            <person name="Hirayama H."/>
            <person name="Takami H."/>
            <person name="Oida H."/>
            <person name="Nishi S."/>
            <person name="Shimamura S."/>
            <person name="Suzuki Y."/>
            <person name="Inagaki F."/>
            <person name="Takai K."/>
            <person name="Nealson K.H."/>
            <person name="Horikoshi K."/>
        </authorList>
    </citation>
    <scope>NUCLEOTIDE SEQUENCE</scope>
</reference>
<feature type="transmembrane region" description="Helical" evidence="1">
    <location>
        <begin position="54"/>
        <end position="80"/>
    </location>
</feature>
<reference evidence="2" key="2">
    <citation type="journal article" date="2012" name="PLoS ONE">
        <title>A Deeply Branching Thermophilic Bacterium with an Ancient Acetyl-CoA Pathway Dominates a Subsurface Ecosystem.</title>
        <authorList>
            <person name="Takami H."/>
            <person name="Noguchi H."/>
            <person name="Takaki Y."/>
            <person name="Uchiyama I."/>
            <person name="Toyoda A."/>
            <person name="Nishi S."/>
            <person name="Chee G.-J."/>
            <person name="Arai W."/>
            <person name="Nunoura T."/>
            <person name="Itoh T."/>
            <person name="Hattori M."/>
            <person name="Takai K."/>
        </authorList>
    </citation>
    <scope>NUCLEOTIDE SEQUENCE</scope>
</reference>
<accession>H5SDX9</accession>
<evidence type="ECO:0000256" key="1">
    <source>
        <dbReference type="SAM" id="Phobius"/>
    </source>
</evidence>
<sequence length="83" mass="9837">MHKPSSLPLDDLEARLHRVLRPIPAPMERLERVRQRIRYSPPFVATHRLFEWEFWFIVIGSLVTLSILLLTLARALFYLLGKK</sequence>
<keyword evidence="1" id="KW-1133">Transmembrane helix</keyword>
<dbReference type="AlphaFoldDB" id="H5SDX9"/>
<evidence type="ECO:0000313" key="2">
    <source>
        <dbReference type="EMBL" id="BAL54365.1"/>
    </source>
</evidence>
<name>H5SDX9_9CHLR</name>
<dbReference type="EMBL" id="AP011686">
    <property type="protein sequence ID" value="BAL54365.1"/>
    <property type="molecule type" value="Genomic_DNA"/>
</dbReference>
<organism evidence="2">
    <name type="scientific">uncultured Chloroflexota bacterium</name>
    <dbReference type="NCBI Taxonomy" id="166587"/>
    <lineage>
        <taxon>Bacteria</taxon>
        <taxon>Bacillati</taxon>
        <taxon>Chloroflexota</taxon>
        <taxon>environmental samples</taxon>
    </lineage>
</organism>
<gene>
    <name evidence="2" type="ORF">HGMM_F14G08C15</name>
</gene>
<keyword evidence="1" id="KW-0812">Transmembrane</keyword>
<keyword evidence="1" id="KW-0472">Membrane</keyword>
<protein>
    <submittedName>
        <fullName evidence="2">Uncharacterized protein</fullName>
    </submittedName>
</protein>